<feature type="compositionally biased region" description="Low complexity" evidence="2">
    <location>
        <begin position="622"/>
        <end position="635"/>
    </location>
</feature>
<evidence type="ECO:0000256" key="2">
    <source>
        <dbReference type="SAM" id="MobiDB-lite"/>
    </source>
</evidence>
<feature type="region of interest" description="Disordered" evidence="2">
    <location>
        <begin position="990"/>
        <end position="1026"/>
    </location>
</feature>
<reference evidence="4" key="2">
    <citation type="journal article" date="2023" name="Science">
        <title>Genomic signatures of disease resistance in endangered staghorn corals.</title>
        <authorList>
            <person name="Vollmer S.V."/>
            <person name="Selwyn J.D."/>
            <person name="Despard B.A."/>
            <person name="Roesel C.L."/>
        </authorList>
    </citation>
    <scope>NUCLEOTIDE SEQUENCE</scope>
    <source>
        <strain evidence="4">K2</strain>
    </source>
</reference>
<dbReference type="InterPro" id="IPR052095">
    <property type="entry name" value="UNC-13_domain"/>
</dbReference>
<feature type="compositionally biased region" description="Acidic residues" evidence="2">
    <location>
        <begin position="1567"/>
        <end position="1579"/>
    </location>
</feature>
<feature type="region of interest" description="Disordered" evidence="2">
    <location>
        <begin position="895"/>
        <end position="958"/>
    </location>
</feature>
<dbReference type="InterPro" id="IPR036390">
    <property type="entry name" value="WH_DNA-bd_sf"/>
</dbReference>
<sequence length="1690" mass="188826">MTGACAWSSDKDLVPEDQIKCLLSLLFEAEKRKWEAGISPVNSLEPDNAQTEIGKPRCSSVDTGSHLLGYGQCVTQIHSFFHDFEPRRYCLKATTNRKNLDRPSSQMKVVSDESLQSSITLSSCRSSQELKEGFNPKSPSFELCKNALLCAKFPVLSLSQTECSSTLYSATLSPSMQQKAFSFSKVSKTSSVHPDPKANSPQLSRDDCVSPEVSFAKLSEDLQTLVTKVFQLKNRDRQYVFERVPRAIKDSPKLLVETLLSQKAVLEHNNHPFYRVNAFLDKNAYSEWVMLEKDKIEFESSNKEVHQVHHGVAPSSPLSENACRLLQEFQLRFGIGTLFSKISHLKYFVDYLPVANEVWYMEHVRCCLKDVMDNLNCPEIFVESEFKTLVSILSTLLRKTEYALTKDEMKSRYERLKVIALDELNQDDLSAPLMIKLVFEIRHEVKQYNSFYNEAFSSYFDVMERGTFQFYSLLMSDIEQLCENPSRARKPSGVEPDLLCLAFRLSNLDKDWSKFIPFSLQKWRGPFKRIALQWLDAINHSFRALVPQMISCDSWTAAELDFHITPRGNNTTTARREMQKPCSLANSRAGFQSLPHSQLSAFNTVRPSSSLPVETLQSATVSIGKGKSQSTKGSSPVPRAKSPKRPREGMLPDSSSGEETLNTQKCHVVVQIHSPKSRRGCRVKDMNNSNSQDETPSKLNPAAHAPETNKDNVLLEGNLEAETPSCGSQVPVSMQEGDFKVPEGQDGAEAMVTEPDRNQKLVAMGEEENGSKIGSKDVIFEPGYTEDSVNSEKHKTPLKVDGKETKIPKPNNSVSPSNGSRTGVKSTRQKSSVSSENVVEASVTVPVSLLEKHGSPQPSGDGIRTVKPRQSLGSVDVHVSGVDVKEDLREDGFDCNLSTPFENESTSEESESKMLSRSPEMSIGCAAGGKESPGGLAHHEYNREKGPSRSPQENKSTCAKVVTPVEHVSVGGEGPGCYVCERCPTKDICPGKANKSEQTSGAGSKPSDSNSTLPIPSTPINIPPRYPKKLITRLRDNPRASVGSAQSAASFFTAAESIESFHSARSKISDLEFSNPKSKENSVDQLETLCNSQDNPTLNLSPNDDQIDKCPNVEGKHEASQVVNSFVKLYSDSILAMETCGLQENVLTEVLDERLQRYLKLEREAGHLQGCRYDASRFDPPCEEMLRAEVDPRQFEPLTQQQMGVRISNVAVLRNILPWLCENAVKVVDSPASLPAAVHHGFESSVESLASHSFSYCEYGPRLDDVTSSVADARCNVSETRMSKFLKPVLSNLLNIDLPRYDIRKRLKPALHFLTCELRRFHSVLYPDCFNRLLNEVWVSVAEMFKEELSRLEKRRASASKHCELLLEAEAYLMKFFHAENSGLGCDEMSETLGSLQKDLQLYTLPTDKLITLYDSYFTQYLRTQSDNQADVHASTTSVTSHRASAPADSIFQALRKDLHTIRKCFSGAELVEWLENYVRENGLEGFGSYIGSGVELGQYMLEQGIVTCVTSPPLNQQPTRRKRNQDEPVFVGSRTTEKGKVYCGIYGSSANSSRSSSRSTTKDNSESENEADDECEDDDVHDFLGSGSDVWARQTSVPSKHNARFFNNHDALYKFVCEEDSRRSEIKFRLGIRDRQNLWGELRNILCVLYTRKGSDRMARDFLKKVPTEYLNESVGYFQLTAGLSCWCS</sequence>
<feature type="region of interest" description="Disordered" evidence="2">
    <location>
        <begin position="619"/>
        <end position="709"/>
    </location>
</feature>
<comment type="caution">
    <text evidence="4">The sequence shown here is derived from an EMBL/GenBank/DDBJ whole genome shotgun (WGS) entry which is preliminary data.</text>
</comment>
<feature type="region of interest" description="Disordered" evidence="2">
    <location>
        <begin position="766"/>
        <end position="875"/>
    </location>
</feature>
<feature type="compositionally biased region" description="Low complexity" evidence="2">
    <location>
        <begin position="1550"/>
        <end position="1560"/>
    </location>
</feature>
<feature type="compositionally biased region" description="Basic and acidic residues" evidence="2">
    <location>
        <begin position="937"/>
        <end position="947"/>
    </location>
</feature>
<feature type="compositionally biased region" description="Basic and acidic residues" evidence="2">
    <location>
        <begin position="790"/>
        <end position="807"/>
    </location>
</feature>
<dbReference type="CDD" id="cd04371">
    <property type="entry name" value="DEP"/>
    <property type="match status" value="1"/>
</dbReference>
<dbReference type="SUPFAM" id="SSF46785">
    <property type="entry name" value="Winged helix' DNA-binding domain"/>
    <property type="match status" value="1"/>
</dbReference>
<dbReference type="Gene3D" id="1.20.58.1100">
    <property type="match status" value="1"/>
</dbReference>
<dbReference type="PANTHER" id="PTHR45999:SF6">
    <property type="entry name" value="MHD2 DOMAIN-CONTAINING PROTEIN"/>
    <property type="match status" value="1"/>
</dbReference>
<feature type="compositionally biased region" description="Polar residues" evidence="2">
    <location>
        <begin position="653"/>
        <end position="665"/>
    </location>
</feature>
<proteinExistence type="predicted"/>
<evidence type="ECO:0000256" key="1">
    <source>
        <dbReference type="ARBA" id="ARBA00022483"/>
    </source>
</evidence>
<evidence type="ECO:0000313" key="5">
    <source>
        <dbReference type="Proteomes" id="UP001249851"/>
    </source>
</evidence>
<dbReference type="Gene3D" id="1.10.10.10">
    <property type="entry name" value="Winged helix-like DNA-binding domain superfamily/Winged helix DNA-binding domain"/>
    <property type="match status" value="1"/>
</dbReference>
<dbReference type="GO" id="GO:0099503">
    <property type="term" value="C:secretory vesicle"/>
    <property type="evidence" value="ECO:0007669"/>
    <property type="project" value="TreeGrafter"/>
</dbReference>
<feature type="region of interest" description="Disordered" evidence="2">
    <location>
        <begin position="1512"/>
        <end position="1532"/>
    </location>
</feature>
<dbReference type="InterPro" id="IPR036388">
    <property type="entry name" value="WH-like_DNA-bd_sf"/>
</dbReference>
<reference evidence="4" key="1">
    <citation type="journal article" date="2023" name="G3 (Bethesda)">
        <title>Whole genome assembly and annotation of the endangered Caribbean coral Acropora cervicornis.</title>
        <authorList>
            <person name="Selwyn J.D."/>
            <person name="Vollmer S.V."/>
        </authorList>
    </citation>
    <scope>NUCLEOTIDE SEQUENCE</scope>
    <source>
        <strain evidence="4">K2</strain>
    </source>
</reference>
<dbReference type="GO" id="GO:0006887">
    <property type="term" value="P:exocytosis"/>
    <property type="evidence" value="ECO:0007669"/>
    <property type="project" value="UniProtKB-KW"/>
</dbReference>
<protein>
    <recommendedName>
        <fullName evidence="3">MHD2 domain-containing protein</fullName>
    </recommendedName>
</protein>
<dbReference type="InterPro" id="IPR014772">
    <property type="entry name" value="Munc13_dom-2"/>
</dbReference>
<dbReference type="PROSITE" id="PS51259">
    <property type="entry name" value="MHD2"/>
    <property type="match status" value="1"/>
</dbReference>
<feature type="region of interest" description="Disordered" evidence="2">
    <location>
        <begin position="1550"/>
        <end position="1579"/>
    </location>
</feature>
<keyword evidence="5" id="KW-1185">Reference proteome</keyword>
<evidence type="ECO:0000259" key="3">
    <source>
        <dbReference type="PROSITE" id="PS51259"/>
    </source>
</evidence>
<keyword evidence="1" id="KW-0268">Exocytosis</keyword>
<organism evidence="4 5">
    <name type="scientific">Acropora cervicornis</name>
    <name type="common">Staghorn coral</name>
    <dbReference type="NCBI Taxonomy" id="6130"/>
    <lineage>
        <taxon>Eukaryota</taxon>
        <taxon>Metazoa</taxon>
        <taxon>Cnidaria</taxon>
        <taxon>Anthozoa</taxon>
        <taxon>Hexacorallia</taxon>
        <taxon>Scleractinia</taxon>
        <taxon>Astrocoeniina</taxon>
        <taxon>Acroporidae</taxon>
        <taxon>Acropora</taxon>
    </lineage>
</organism>
<dbReference type="EMBL" id="JARQWQ010000024">
    <property type="protein sequence ID" value="KAK2563687.1"/>
    <property type="molecule type" value="Genomic_DNA"/>
</dbReference>
<feature type="compositionally biased region" description="Polar residues" evidence="2">
    <location>
        <begin position="996"/>
        <end position="1020"/>
    </location>
</feature>
<evidence type="ECO:0000313" key="4">
    <source>
        <dbReference type="EMBL" id="KAK2563687.1"/>
    </source>
</evidence>
<feature type="compositionally biased region" description="Polar residues" evidence="2">
    <location>
        <begin position="686"/>
        <end position="698"/>
    </location>
</feature>
<feature type="domain" description="MHD2" evidence="3">
    <location>
        <begin position="1304"/>
        <end position="1414"/>
    </location>
</feature>
<feature type="compositionally biased region" description="Polar residues" evidence="2">
    <location>
        <begin position="810"/>
        <end position="830"/>
    </location>
</feature>
<accession>A0AAD9V7B1</accession>
<gene>
    <name evidence="4" type="ORF">P5673_012666</name>
</gene>
<dbReference type="PANTHER" id="PTHR45999">
    <property type="entry name" value="UNC-13-4A, ISOFORM B"/>
    <property type="match status" value="1"/>
</dbReference>
<dbReference type="Proteomes" id="UP001249851">
    <property type="component" value="Unassembled WGS sequence"/>
</dbReference>
<name>A0AAD9V7B1_ACRCE</name>
<feature type="compositionally biased region" description="Low complexity" evidence="2">
    <location>
        <begin position="831"/>
        <end position="845"/>
    </location>
</feature>